<evidence type="ECO:0000256" key="1">
    <source>
        <dbReference type="SAM" id="MobiDB-lite"/>
    </source>
</evidence>
<gene>
    <name evidence="2" type="ORF">FH972_025511</name>
</gene>
<feature type="region of interest" description="Disordered" evidence="1">
    <location>
        <begin position="147"/>
        <end position="187"/>
    </location>
</feature>
<protein>
    <submittedName>
        <fullName evidence="2">Uncharacterized protein</fullName>
    </submittedName>
</protein>
<dbReference type="EMBL" id="VIBQ01000057">
    <property type="protein sequence ID" value="KAB8532566.1"/>
    <property type="molecule type" value="Genomic_DNA"/>
</dbReference>
<keyword evidence="3" id="KW-1185">Reference proteome</keyword>
<organism evidence="2 3">
    <name type="scientific">Carpinus fangiana</name>
    <dbReference type="NCBI Taxonomy" id="176857"/>
    <lineage>
        <taxon>Eukaryota</taxon>
        <taxon>Viridiplantae</taxon>
        <taxon>Streptophyta</taxon>
        <taxon>Embryophyta</taxon>
        <taxon>Tracheophyta</taxon>
        <taxon>Spermatophyta</taxon>
        <taxon>Magnoliopsida</taxon>
        <taxon>eudicotyledons</taxon>
        <taxon>Gunneridae</taxon>
        <taxon>Pentapetalae</taxon>
        <taxon>rosids</taxon>
        <taxon>fabids</taxon>
        <taxon>Fagales</taxon>
        <taxon>Betulaceae</taxon>
        <taxon>Carpinus</taxon>
    </lineage>
</organism>
<reference evidence="2 3" key="1">
    <citation type="submission" date="2019-06" db="EMBL/GenBank/DDBJ databases">
        <title>A chromosomal-level reference genome of Carpinus fangiana (Coryloideae, Betulaceae).</title>
        <authorList>
            <person name="Yang X."/>
            <person name="Wang Z."/>
            <person name="Zhang L."/>
            <person name="Hao G."/>
            <person name="Liu J."/>
            <person name="Yang Y."/>
        </authorList>
    </citation>
    <scope>NUCLEOTIDE SEQUENCE [LARGE SCALE GENOMIC DNA]</scope>
    <source>
        <strain evidence="2">Cfa_2016G</strain>
        <tissue evidence="2">Leaf</tissue>
    </source>
</reference>
<feature type="compositionally biased region" description="Low complexity" evidence="1">
    <location>
        <begin position="510"/>
        <end position="519"/>
    </location>
</feature>
<feature type="region of interest" description="Disordered" evidence="1">
    <location>
        <begin position="510"/>
        <end position="533"/>
    </location>
</feature>
<comment type="caution">
    <text evidence="2">The sequence shown here is derived from an EMBL/GenBank/DDBJ whole genome shotgun (WGS) entry which is preliminary data.</text>
</comment>
<dbReference type="Proteomes" id="UP000327013">
    <property type="component" value="Unassembled WGS sequence"/>
</dbReference>
<feature type="region of interest" description="Disordered" evidence="1">
    <location>
        <begin position="326"/>
        <end position="348"/>
    </location>
</feature>
<accession>A0A5N6L181</accession>
<dbReference type="AlphaFoldDB" id="A0A5N6L181"/>
<sequence length="533" mass="58966">MADKSWRHKIHPGRAKTPTAILEHDEHPSASVLPNSPQQSDRLSRPTRKRLTTFLSGHGGHGQLRETEPFTTNQWSDHYPPPTPYNVDIEQSAQIVMSYIMKNPVTALPTMYNREIMHIIGAFSELRNKMDEIKAFTESHQHMQENKVLSPTRTSVKQRVVETATSAEPRSLQGQSQRASESLLDSDRELSRRLSIMGGPEVSFNVGTPPSKPAPPKAFAKLNKVHSQMARNQRTTSTNTNHRGSNALSVQAYPDDATSTSQLPQYGLQDGGESDKHIGDNVLQNHELSAVHVLASLMAERYHEDMDKLVPQVMAFFLMNPKRHQSMEPSKNFQTLPRKPGDAHDESVGTTIGCSHIQQQTPVQVSGVRPFSFHRGDDYINIAPAITKRSRQDNVSESPESNYWQLSTGSSTSDDRPRVSHHGSGHGMSQSQIPSPSASIACQVTRRAESSSSLHTVVHRSPQQTRISRDGSDTHSRSDDLADNITFKRSRGHHRGASDQSNLRNMTLATAAARTADLRSSLGAESPGDSEDS</sequence>
<feature type="compositionally biased region" description="Polar residues" evidence="1">
    <location>
        <begin position="393"/>
        <end position="412"/>
    </location>
</feature>
<feature type="region of interest" description="Disordered" evidence="1">
    <location>
        <begin position="54"/>
        <end position="73"/>
    </location>
</feature>
<proteinExistence type="predicted"/>
<feature type="region of interest" description="Disordered" evidence="1">
    <location>
        <begin position="1"/>
        <end position="46"/>
    </location>
</feature>
<feature type="compositionally biased region" description="Polar residues" evidence="1">
    <location>
        <begin position="450"/>
        <end position="466"/>
    </location>
</feature>
<feature type="compositionally biased region" description="Polar residues" evidence="1">
    <location>
        <begin position="147"/>
        <end position="179"/>
    </location>
</feature>
<feature type="compositionally biased region" description="Low complexity" evidence="1">
    <location>
        <begin position="427"/>
        <end position="441"/>
    </location>
</feature>
<feature type="compositionally biased region" description="Polar residues" evidence="1">
    <location>
        <begin position="32"/>
        <end position="41"/>
    </location>
</feature>
<name>A0A5N6L181_9ROSI</name>
<feature type="compositionally biased region" description="Basic and acidic residues" evidence="1">
    <location>
        <begin position="467"/>
        <end position="480"/>
    </location>
</feature>
<feature type="compositionally biased region" description="Basic residues" evidence="1">
    <location>
        <begin position="1"/>
        <end position="14"/>
    </location>
</feature>
<evidence type="ECO:0000313" key="2">
    <source>
        <dbReference type="EMBL" id="KAB8532566.1"/>
    </source>
</evidence>
<evidence type="ECO:0000313" key="3">
    <source>
        <dbReference type="Proteomes" id="UP000327013"/>
    </source>
</evidence>
<feature type="region of interest" description="Disordered" evidence="1">
    <location>
        <begin position="384"/>
        <end position="482"/>
    </location>
</feature>
<feature type="region of interest" description="Disordered" evidence="1">
    <location>
        <begin position="199"/>
        <end position="218"/>
    </location>
</feature>